<evidence type="ECO:0000313" key="2">
    <source>
        <dbReference type="EMBL" id="GAA2172016.1"/>
    </source>
</evidence>
<feature type="transmembrane region" description="Helical" evidence="1">
    <location>
        <begin position="37"/>
        <end position="60"/>
    </location>
</feature>
<keyword evidence="1" id="KW-0812">Transmembrane</keyword>
<accession>A0ABN3AMF7</accession>
<evidence type="ECO:0000256" key="1">
    <source>
        <dbReference type="SAM" id="Phobius"/>
    </source>
</evidence>
<organism evidence="2 3">
    <name type="scientific">Arthrobacter parietis</name>
    <dbReference type="NCBI Taxonomy" id="271434"/>
    <lineage>
        <taxon>Bacteria</taxon>
        <taxon>Bacillati</taxon>
        <taxon>Actinomycetota</taxon>
        <taxon>Actinomycetes</taxon>
        <taxon>Micrococcales</taxon>
        <taxon>Micrococcaceae</taxon>
        <taxon>Arthrobacter</taxon>
    </lineage>
</organism>
<comment type="caution">
    <text evidence="2">The sequence shown here is derived from an EMBL/GenBank/DDBJ whole genome shotgun (WGS) entry which is preliminary data.</text>
</comment>
<protein>
    <submittedName>
        <fullName evidence="2">Uncharacterized protein</fullName>
    </submittedName>
</protein>
<reference evidence="2 3" key="1">
    <citation type="journal article" date="2019" name="Int. J. Syst. Evol. Microbiol.">
        <title>The Global Catalogue of Microorganisms (GCM) 10K type strain sequencing project: providing services to taxonomists for standard genome sequencing and annotation.</title>
        <authorList>
            <consortium name="The Broad Institute Genomics Platform"/>
            <consortium name="The Broad Institute Genome Sequencing Center for Infectious Disease"/>
            <person name="Wu L."/>
            <person name="Ma J."/>
        </authorList>
    </citation>
    <scope>NUCLEOTIDE SEQUENCE [LARGE SCALE GENOMIC DNA]</scope>
    <source>
        <strain evidence="2 3">JCM 14917</strain>
    </source>
</reference>
<dbReference type="Proteomes" id="UP001500974">
    <property type="component" value="Unassembled WGS sequence"/>
</dbReference>
<name>A0ABN3AMF7_9MICC</name>
<sequence>MHDPRVRKGFDDIGADIEVSEGLRSFLMRLFSGDEGFFYEDFVVAVVCMEVVVVCGHSYYRFD</sequence>
<gene>
    <name evidence="2" type="ORF">GCM10009784_00830</name>
</gene>
<proteinExistence type="predicted"/>
<keyword evidence="3" id="KW-1185">Reference proteome</keyword>
<dbReference type="EMBL" id="BAAAON010000001">
    <property type="protein sequence ID" value="GAA2172016.1"/>
    <property type="molecule type" value="Genomic_DNA"/>
</dbReference>
<keyword evidence="1" id="KW-1133">Transmembrane helix</keyword>
<evidence type="ECO:0000313" key="3">
    <source>
        <dbReference type="Proteomes" id="UP001500974"/>
    </source>
</evidence>
<keyword evidence="1" id="KW-0472">Membrane</keyword>